<dbReference type="PROSITE" id="PS50222">
    <property type="entry name" value="EF_HAND_2"/>
    <property type="match status" value="2"/>
</dbReference>
<protein>
    <submittedName>
        <fullName evidence="2">EF-hand domain-containing protein</fullName>
    </submittedName>
</protein>
<name>A0AA41Q9X0_9ACTN</name>
<organism evidence="2 3">
    <name type="scientific">Yinghuangia soli</name>
    <dbReference type="NCBI Taxonomy" id="2908204"/>
    <lineage>
        <taxon>Bacteria</taxon>
        <taxon>Bacillati</taxon>
        <taxon>Actinomycetota</taxon>
        <taxon>Actinomycetes</taxon>
        <taxon>Kitasatosporales</taxon>
        <taxon>Streptomycetaceae</taxon>
        <taxon>Yinghuangia</taxon>
    </lineage>
</organism>
<dbReference type="SMART" id="SM00054">
    <property type="entry name" value="EFh"/>
    <property type="match status" value="2"/>
</dbReference>
<dbReference type="Proteomes" id="UP001165378">
    <property type="component" value="Unassembled WGS sequence"/>
</dbReference>
<dbReference type="RefSeq" id="WP_235058210.1">
    <property type="nucleotide sequence ID" value="NZ_JAKFHA010000049.1"/>
</dbReference>
<dbReference type="EMBL" id="JAKFHA010000049">
    <property type="protein sequence ID" value="MCF2533436.1"/>
    <property type="molecule type" value="Genomic_DNA"/>
</dbReference>
<dbReference type="SUPFAM" id="SSF47473">
    <property type="entry name" value="EF-hand"/>
    <property type="match status" value="1"/>
</dbReference>
<dbReference type="GO" id="GO:0005509">
    <property type="term" value="F:calcium ion binding"/>
    <property type="evidence" value="ECO:0007669"/>
    <property type="project" value="InterPro"/>
</dbReference>
<feature type="domain" description="EF-hand" evidence="1">
    <location>
        <begin position="49"/>
        <end position="77"/>
    </location>
</feature>
<evidence type="ECO:0000259" key="1">
    <source>
        <dbReference type="PROSITE" id="PS50222"/>
    </source>
</evidence>
<dbReference type="Pfam" id="PF13499">
    <property type="entry name" value="EF-hand_7"/>
    <property type="match status" value="1"/>
</dbReference>
<gene>
    <name evidence="2" type="ORF">LZ495_40320</name>
</gene>
<proteinExistence type="predicted"/>
<feature type="domain" description="EF-hand" evidence="1">
    <location>
        <begin position="6"/>
        <end position="41"/>
    </location>
</feature>
<reference evidence="2" key="1">
    <citation type="submission" date="2022-01" db="EMBL/GenBank/DDBJ databases">
        <title>Genome-Based Taxonomic Classification of the Phylum Actinobacteria.</title>
        <authorList>
            <person name="Gao Y."/>
        </authorList>
    </citation>
    <scope>NUCLEOTIDE SEQUENCE</scope>
    <source>
        <strain evidence="2">KLBMP 8922</strain>
    </source>
</reference>
<dbReference type="InterPro" id="IPR002048">
    <property type="entry name" value="EF_hand_dom"/>
</dbReference>
<comment type="caution">
    <text evidence="2">The sequence shown here is derived from an EMBL/GenBank/DDBJ whole genome shotgun (WGS) entry which is preliminary data.</text>
</comment>
<evidence type="ECO:0000313" key="3">
    <source>
        <dbReference type="Proteomes" id="UP001165378"/>
    </source>
</evidence>
<sequence length="95" mass="10260">MNDFPYDFGHVRNAFDAADTDHDGHLYTRELLAVLDRLGRPATAGCGAELMRTYDADASGTIDFDEFVALLSGVPGARMPHGGEHSAGTHRRDAV</sequence>
<evidence type="ECO:0000313" key="2">
    <source>
        <dbReference type="EMBL" id="MCF2533436.1"/>
    </source>
</evidence>
<dbReference type="CDD" id="cd00051">
    <property type="entry name" value="EFh"/>
    <property type="match status" value="1"/>
</dbReference>
<accession>A0AA41Q9X0</accession>
<keyword evidence="3" id="KW-1185">Reference proteome</keyword>
<dbReference type="Gene3D" id="1.10.238.10">
    <property type="entry name" value="EF-hand"/>
    <property type="match status" value="1"/>
</dbReference>
<dbReference type="AlphaFoldDB" id="A0AA41Q9X0"/>
<dbReference type="PROSITE" id="PS00018">
    <property type="entry name" value="EF_HAND_1"/>
    <property type="match status" value="1"/>
</dbReference>
<dbReference type="InterPro" id="IPR011992">
    <property type="entry name" value="EF-hand-dom_pair"/>
</dbReference>
<dbReference type="InterPro" id="IPR018247">
    <property type="entry name" value="EF_Hand_1_Ca_BS"/>
</dbReference>